<dbReference type="Pfam" id="PF00078">
    <property type="entry name" value="RVT_1"/>
    <property type="match status" value="1"/>
</dbReference>
<dbReference type="PROSITE" id="PS50878">
    <property type="entry name" value="RT_POL"/>
    <property type="match status" value="1"/>
</dbReference>
<proteinExistence type="predicted"/>
<gene>
    <name evidence="2" type="ORF">LTRI10_LOCUS46767</name>
</gene>
<dbReference type="InterPro" id="IPR043502">
    <property type="entry name" value="DNA/RNA_pol_sf"/>
</dbReference>
<evidence type="ECO:0000313" key="3">
    <source>
        <dbReference type="Proteomes" id="UP001497516"/>
    </source>
</evidence>
<sequence>MNKGERGFIALKLDMAKAYDRVQWVFLERVMARLGFDDRWIKLIMNCVSSVSYAVLVNGHKSRFFNPGRGLREGDPFSPYLFLLYAEGLSALINKNGKEKKIHGLKICNRAPVVSHLLFADDCIIFARASLEEAEKLKEILMDYEKESGQMVNLDKS</sequence>
<protein>
    <recommendedName>
        <fullName evidence="1">Reverse transcriptase domain-containing protein</fullName>
    </recommendedName>
</protein>
<dbReference type="SUPFAM" id="SSF56672">
    <property type="entry name" value="DNA/RNA polymerases"/>
    <property type="match status" value="1"/>
</dbReference>
<dbReference type="AlphaFoldDB" id="A0AAV2GA58"/>
<dbReference type="EMBL" id="OZ034821">
    <property type="protein sequence ID" value="CAL1407079.1"/>
    <property type="molecule type" value="Genomic_DNA"/>
</dbReference>
<name>A0AAV2GA58_9ROSI</name>
<keyword evidence="3" id="KW-1185">Reference proteome</keyword>
<accession>A0AAV2GA58</accession>
<reference evidence="2 3" key="1">
    <citation type="submission" date="2024-04" db="EMBL/GenBank/DDBJ databases">
        <authorList>
            <person name="Fracassetti M."/>
        </authorList>
    </citation>
    <scope>NUCLEOTIDE SEQUENCE [LARGE SCALE GENOMIC DNA]</scope>
</reference>
<evidence type="ECO:0000313" key="2">
    <source>
        <dbReference type="EMBL" id="CAL1407079.1"/>
    </source>
</evidence>
<dbReference type="InterPro" id="IPR000477">
    <property type="entry name" value="RT_dom"/>
</dbReference>
<evidence type="ECO:0000259" key="1">
    <source>
        <dbReference type="PROSITE" id="PS50878"/>
    </source>
</evidence>
<dbReference type="PANTHER" id="PTHR31635:SF196">
    <property type="entry name" value="REVERSE TRANSCRIPTASE DOMAIN-CONTAINING PROTEIN-RELATED"/>
    <property type="match status" value="1"/>
</dbReference>
<dbReference type="PANTHER" id="PTHR31635">
    <property type="entry name" value="REVERSE TRANSCRIPTASE DOMAIN-CONTAINING PROTEIN-RELATED"/>
    <property type="match status" value="1"/>
</dbReference>
<dbReference type="Proteomes" id="UP001497516">
    <property type="component" value="Chromosome 8"/>
</dbReference>
<feature type="domain" description="Reverse transcriptase" evidence="1">
    <location>
        <begin position="1"/>
        <end position="157"/>
    </location>
</feature>
<organism evidence="2 3">
    <name type="scientific">Linum trigynum</name>
    <dbReference type="NCBI Taxonomy" id="586398"/>
    <lineage>
        <taxon>Eukaryota</taxon>
        <taxon>Viridiplantae</taxon>
        <taxon>Streptophyta</taxon>
        <taxon>Embryophyta</taxon>
        <taxon>Tracheophyta</taxon>
        <taxon>Spermatophyta</taxon>
        <taxon>Magnoliopsida</taxon>
        <taxon>eudicotyledons</taxon>
        <taxon>Gunneridae</taxon>
        <taxon>Pentapetalae</taxon>
        <taxon>rosids</taxon>
        <taxon>fabids</taxon>
        <taxon>Malpighiales</taxon>
        <taxon>Linaceae</taxon>
        <taxon>Linum</taxon>
    </lineage>
</organism>